<keyword evidence="8" id="KW-0472">Membrane</keyword>
<dbReference type="PRINTS" id="PR00344">
    <property type="entry name" value="BCTRLSENSOR"/>
</dbReference>
<evidence type="ECO:0000256" key="4">
    <source>
        <dbReference type="ARBA" id="ARBA00022741"/>
    </source>
</evidence>
<dbReference type="EMBL" id="DXEL01000016">
    <property type="protein sequence ID" value="HIX73739.1"/>
    <property type="molecule type" value="Genomic_DNA"/>
</dbReference>
<dbReference type="InterPro" id="IPR050351">
    <property type="entry name" value="BphY/WalK/GraS-like"/>
</dbReference>
<dbReference type="EC" id="2.7.13.3" evidence="2"/>
<dbReference type="PROSITE" id="PS50109">
    <property type="entry name" value="HIS_KIN"/>
    <property type="match status" value="1"/>
</dbReference>
<proteinExistence type="predicted"/>
<dbReference type="AlphaFoldDB" id="A0A9D2BFV5"/>
<dbReference type="SUPFAM" id="SSF55874">
    <property type="entry name" value="ATPase domain of HSP90 chaperone/DNA topoisomerase II/histidine kinase"/>
    <property type="match status" value="1"/>
</dbReference>
<dbReference type="GO" id="GO:0007234">
    <property type="term" value="P:osmosensory signaling via phosphorelay pathway"/>
    <property type="evidence" value="ECO:0007669"/>
    <property type="project" value="TreeGrafter"/>
</dbReference>
<dbReference type="GO" id="GO:0000155">
    <property type="term" value="F:phosphorelay sensor kinase activity"/>
    <property type="evidence" value="ECO:0007669"/>
    <property type="project" value="InterPro"/>
</dbReference>
<dbReference type="InterPro" id="IPR004358">
    <property type="entry name" value="Sig_transdc_His_kin-like_C"/>
</dbReference>
<dbReference type="SMART" id="SM00387">
    <property type="entry name" value="HATPase_c"/>
    <property type="match status" value="1"/>
</dbReference>
<feature type="transmembrane region" description="Helical" evidence="8">
    <location>
        <begin position="198"/>
        <end position="222"/>
    </location>
</feature>
<dbReference type="SUPFAM" id="SSF47384">
    <property type="entry name" value="Homodimeric domain of signal transducing histidine kinase"/>
    <property type="match status" value="1"/>
</dbReference>
<evidence type="ECO:0000256" key="7">
    <source>
        <dbReference type="ARBA" id="ARBA00023012"/>
    </source>
</evidence>
<feature type="domain" description="Histidine kinase" evidence="9">
    <location>
        <begin position="240"/>
        <end position="457"/>
    </location>
</feature>
<dbReference type="CDD" id="cd00075">
    <property type="entry name" value="HATPase"/>
    <property type="match status" value="1"/>
</dbReference>
<dbReference type="InterPro" id="IPR005467">
    <property type="entry name" value="His_kinase_dom"/>
</dbReference>
<dbReference type="Gene3D" id="3.30.565.10">
    <property type="entry name" value="Histidine kinase-like ATPase, C-terminal domain"/>
    <property type="match status" value="1"/>
</dbReference>
<dbReference type="GO" id="GO:0005524">
    <property type="term" value="F:ATP binding"/>
    <property type="evidence" value="ECO:0007669"/>
    <property type="project" value="UniProtKB-KW"/>
</dbReference>
<sequence>MKREIGIVLFALLALLFTQGYELAYRYHQEDEGLKEQMKEAFQTAIRQELSRRMHDNRIKDPNNPKFIIRRARDMTPEERANLKGDTIQLSEARKKGLGESLVDLLQHRMQDGLLADHREPRIKTLDSLFALQMAKRELRVKTGVALLDSSRNVISSAGSLTVDNRGISTSIIEPIGTQGLRYVQAYAKLSPFRPFTYMLFALILSGVIVVIACGAFFYLLYKIEKARHELTERERAAHSAIHDLKSPLNTTYAAIDLIALTEKDPARLRLLDEGKKRLRGLTATIESMLNLLKQPRREVHLAYATIDPAVLAQRVYNEVASLHPEKQPLFKLEKTADAPSQVETDPVRLERCLRNLIENALSYSDTNVHITIRIETDRKGWRLSVIDTGWGIPRKAIRRLGQQFFRVNPQGKPHVSGYGLGLSSVNLLMKELGGQMQVESQENKGSTFTLSFPLTTHRISA</sequence>
<dbReference type="InterPro" id="IPR036890">
    <property type="entry name" value="HATPase_C_sf"/>
</dbReference>
<dbReference type="GO" id="GO:0030295">
    <property type="term" value="F:protein kinase activator activity"/>
    <property type="evidence" value="ECO:0007669"/>
    <property type="project" value="TreeGrafter"/>
</dbReference>
<evidence type="ECO:0000313" key="11">
    <source>
        <dbReference type="Proteomes" id="UP000886740"/>
    </source>
</evidence>
<evidence type="ECO:0000256" key="6">
    <source>
        <dbReference type="ARBA" id="ARBA00022840"/>
    </source>
</evidence>
<keyword evidence="6" id="KW-0067">ATP-binding</keyword>
<keyword evidence="4" id="KW-0547">Nucleotide-binding</keyword>
<dbReference type="InterPro" id="IPR036097">
    <property type="entry name" value="HisK_dim/P_sf"/>
</dbReference>
<dbReference type="Pfam" id="PF02518">
    <property type="entry name" value="HATPase_c"/>
    <property type="match status" value="1"/>
</dbReference>
<keyword evidence="5 10" id="KW-0418">Kinase</keyword>
<evidence type="ECO:0000256" key="2">
    <source>
        <dbReference type="ARBA" id="ARBA00012438"/>
    </source>
</evidence>
<evidence type="ECO:0000256" key="5">
    <source>
        <dbReference type="ARBA" id="ARBA00022777"/>
    </source>
</evidence>
<keyword evidence="7" id="KW-0902">Two-component regulatory system</keyword>
<keyword evidence="8" id="KW-1133">Transmembrane helix</keyword>
<dbReference type="Proteomes" id="UP000886740">
    <property type="component" value="Unassembled WGS sequence"/>
</dbReference>
<reference evidence="10" key="1">
    <citation type="journal article" date="2021" name="PeerJ">
        <title>Extensive microbial diversity within the chicken gut microbiome revealed by metagenomics and culture.</title>
        <authorList>
            <person name="Gilroy R."/>
            <person name="Ravi A."/>
            <person name="Getino M."/>
            <person name="Pursley I."/>
            <person name="Horton D.L."/>
            <person name="Alikhan N.F."/>
            <person name="Baker D."/>
            <person name="Gharbi K."/>
            <person name="Hall N."/>
            <person name="Watson M."/>
            <person name="Adriaenssens E.M."/>
            <person name="Foster-Nyarko E."/>
            <person name="Jarju S."/>
            <person name="Secka A."/>
            <person name="Antonio M."/>
            <person name="Oren A."/>
            <person name="Chaudhuri R.R."/>
            <person name="La Ragione R."/>
            <person name="Hildebrand F."/>
            <person name="Pallen M.J."/>
        </authorList>
    </citation>
    <scope>NUCLEOTIDE SEQUENCE</scope>
    <source>
        <strain evidence="10">ChiGjej6B6-14162</strain>
    </source>
</reference>
<evidence type="ECO:0000256" key="3">
    <source>
        <dbReference type="ARBA" id="ARBA00022679"/>
    </source>
</evidence>
<name>A0A9D2BFV5_9BACT</name>
<keyword evidence="8" id="KW-0812">Transmembrane</keyword>
<reference evidence="10" key="2">
    <citation type="submission" date="2021-04" db="EMBL/GenBank/DDBJ databases">
        <authorList>
            <person name="Gilroy R."/>
        </authorList>
    </citation>
    <scope>NUCLEOTIDE SEQUENCE</scope>
    <source>
        <strain evidence="10">ChiGjej6B6-14162</strain>
    </source>
</reference>
<evidence type="ECO:0000313" key="10">
    <source>
        <dbReference type="EMBL" id="HIX73739.1"/>
    </source>
</evidence>
<gene>
    <name evidence="10" type="ORF">H9977_01615</name>
</gene>
<accession>A0A9D2BFV5</accession>
<comment type="caution">
    <text evidence="10">The sequence shown here is derived from an EMBL/GenBank/DDBJ whole genome shotgun (WGS) entry which is preliminary data.</text>
</comment>
<evidence type="ECO:0000256" key="8">
    <source>
        <dbReference type="SAM" id="Phobius"/>
    </source>
</evidence>
<evidence type="ECO:0000259" key="9">
    <source>
        <dbReference type="PROSITE" id="PS50109"/>
    </source>
</evidence>
<dbReference type="InterPro" id="IPR003594">
    <property type="entry name" value="HATPase_dom"/>
</dbReference>
<keyword evidence="3" id="KW-0808">Transferase</keyword>
<dbReference type="PANTHER" id="PTHR42878">
    <property type="entry name" value="TWO-COMPONENT HISTIDINE KINASE"/>
    <property type="match status" value="1"/>
</dbReference>
<comment type="catalytic activity">
    <reaction evidence="1">
        <text>ATP + protein L-histidine = ADP + protein N-phospho-L-histidine.</text>
        <dbReference type="EC" id="2.7.13.3"/>
    </reaction>
</comment>
<dbReference type="GO" id="GO:0000156">
    <property type="term" value="F:phosphorelay response regulator activity"/>
    <property type="evidence" value="ECO:0007669"/>
    <property type="project" value="TreeGrafter"/>
</dbReference>
<dbReference type="PANTHER" id="PTHR42878:SF7">
    <property type="entry name" value="SENSOR HISTIDINE KINASE GLRK"/>
    <property type="match status" value="1"/>
</dbReference>
<organism evidence="10 11">
    <name type="scientific">Candidatus Parabacteroides intestinipullorum</name>
    <dbReference type="NCBI Taxonomy" id="2838723"/>
    <lineage>
        <taxon>Bacteria</taxon>
        <taxon>Pseudomonadati</taxon>
        <taxon>Bacteroidota</taxon>
        <taxon>Bacteroidia</taxon>
        <taxon>Bacteroidales</taxon>
        <taxon>Tannerellaceae</taxon>
        <taxon>Parabacteroides</taxon>
    </lineage>
</organism>
<protein>
    <recommendedName>
        <fullName evidence="2">histidine kinase</fullName>
        <ecNumber evidence="2">2.7.13.3</ecNumber>
    </recommendedName>
</protein>
<evidence type="ECO:0000256" key="1">
    <source>
        <dbReference type="ARBA" id="ARBA00000085"/>
    </source>
</evidence>